<dbReference type="AlphaFoldDB" id="A0A100W9X5"/>
<dbReference type="EMBL" id="BCSY01000035">
    <property type="protein sequence ID" value="GAS94597.1"/>
    <property type="molecule type" value="Genomic_DNA"/>
</dbReference>
<reference evidence="3" key="1">
    <citation type="journal article" date="2016" name="Genome Announc.">
        <title>Draft Genome Sequences of Five Rapidly Growing Mycobacterium Species, M. thermoresistibile, M. fortuitum subsp. acetamidolyticum, M. canariasense, M. brisbanense, and M. novocastrense.</title>
        <authorList>
            <person name="Katahira K."/>
            <person name="Ogura Y."/>
            <person name="Gotoh Y."/>
            <person name="Hayashi T."/>
        </authorList>
    </citation>
    <scope>NUCLEOTIDE SEQUENCE [LARGE SCALE GENOMIC DNA]</scope>
    <source>
        <strain evidence="3">JCM15298</strain>
    </source>
</reference>
<keyword evidence="2" id="KW-0413">Isomerase</keyword>
<dbReference type="Pfam" id="PF12680">
    <property type="entry name" value="SnoaL_2"/>
    <property type="match status" value="1"/>
</dbReference>
<protein>
    <submittedName>
        <fullName evidence="2">Ketosteroid isomerase-like protein</fullName>
    </submittedName>
</protein>
<dbReference type="RefSeq" id="WP_062655877.1">
    <property type="nucleotide sequence ID" value="NZ_BCSY01000035.1"/>
</dbReference>
<dbReference type="Proteomes" id="UP000069443">
    <property type="component" value="Unassembled WGS sequence"/>
</dbReference>
<evidence type="ECO:0000259" key="1">
    <source>
        <dbReference type="Pfam" id="PF12680"/>
    </source>
</evidence>
<comment type="caution">
    <text evidence="2">The sequence shown here is derived from an EMBL/GenBank/DDBJ whole genome shotgun (WGS) entry which is preliminary data.</text>
</comment>
<accession>A0A100W9X5</accession>
<proteinExistence type="predicted"/>
<reference evidence="3" key="2">
    <citation type="submission" date="2016-02" db="EMBL/GenBank/DDBJ databases">
        <title>Draft genome sequence of five rapidly growing Mycobacterium species.</title>
        <authorList>
            <person name="Katahira K."/>
            <person name="Gotou Y."/>
            <person name="Iida K."/>
            <person name="Ogura Y."/>
            <person name="Hayashi T."/>
        </authorList>
    </citation>
    <scope>NUCLEOTIDE SEQUENCE [LARGE SCALE GENOMIC DNA]</scope>
    <source>
        <strain evidence="3">JCM15298</strain>
    </source>
</reference>
<gene>
    <name evidence="2" type="ORF">RMCC_1563</name>
</gene>
<dbReference type="SUPFAM" id="SSF54427">
    <property type="entry name" value="NTF2-like"/>
    <property type="match status" value="1"/>
</dbReference>
<feature type="domain" description="SnoaL-like" evidence="1">
    <location>
        <begin position="18"/>
        <end position="121"/>
    </location>
</feature>
<keyword evidence="3" id="KW-1185">Reference proteome</keyword>
<dbReference type="Gene3D" id="3.10.450.50">
    <property type="match status" value="1"/>
</dbReference>
<evidence type="ECO:0000313" key="2">
    <source>
        <dbReference type="EMBL" id="GAS94597.1"/>
    </source>
</evidence>
<dbReference type="InterPro" id="IPR037401">
    <property type="entry name" value="SnoaL-like"/>
</dbReference>
<dbReference type="InterPro" id="IPR032710">
    <property type="entry name" value="NTF2-like_dom_sf"/>
</dbReference>
<dbReference type="STRING" id="228230.RMCC_1563"/>
<organism evidence="2 3">
    <name type="scientific">Mycolicibacterium canariasense</name>
    <name type="common">Mycobacterium canariasense</name>
    <dbReference type="NCBI Taxonomy" id="228230"/>
    <lineage>
        <taxon>Bacteria</taxon>
        <taxon>Bacillati</taxon>
        <taxon>Actinomycetota</taxon>
        <taxon>Actinomycetes</taxon>
        <taxon>Mycobacteriales</taxon>
        <taxon>Mycobacteriaceae</taxon>
        <taxon>Mycolicibacterium</taxon>
    </lineage>
</organism>
<dbReference type="GO" id="GO:0016853">
    <property type="term" value="F:isomerase activity"/>
    <property type="evidence" value="ECO:0007669"/>
    <property type="project" value="UniProtKB-KW"/>
</dbReference>
<sequence length="143" mass="15320">MAITDPGHPAHLAGKRSRAAVAARDKDAWLAVFADDAVVQDPIGPSFFDPEGTGHRGKEAIAAFWDKAIAPTDNLEFRFVDTFQCGDEEANIGSIVTTMGGHRITTEGVFTYRVNAQGELVALRAYWEVDRAASTATPAEAAD</sequence>
<dbReference type="OrthoDB" id="5732163at2"/>
<evidence type="ECO:0000313" key="3">
    <source>
        <dbReference type="Proteomes" id="UP000069443"/>
    </source>
</evidence>
<name>A0A100W9X5_MYCCR</name>